<reference evidence="4 5" key="1">
    <citation type="submission" date="2020-07" db="EMBL/GenBank/DDBJ databases">
        <title>Pusillimonas sp. nov., isolated from poultry manure in Taiwan.</title>
        <authorList>
            <person name="Lin S.-Y."/>
            <person name="Tang Y.-S."/>
            <person name="Young C.-C."/>
        </authorList>
    </citation>
    <scope>NUCLEOTIDE SEQUENCE [LARGE SCALE GENOMIC DNA]</scope>
    <source>
        <strain evidence="4 5">CC-YST705</strain>
    </source>
</reference>
<dbReference type="RefSeq" id="WP_226954285.1">
    <property type="nucleotide sequence ID" value="NZ_JACDXW010000004.1"/>
</dbReference>
<sequence>MLQRFRSSPVEASDGSGFFPLLAGATVRGRMLACLGVLAGISCTGMLCAWLVGKYDAPLLAAPIGASALLLFVVPSSPLAQPWPIIGGNVLSALVGLISVVLIEDPSLRAGAAVASAILIMSLTRALHPPGGACALAASMTAIVGISPATYLTAVALNSTVIVLIGIFFHKLRRQPYPQRVAAPTRSNAAVGRSAAFLPQDLDVALARMNQVFDVDKHDLERLLQEVALASASRSYGEVAVTDIMSREVVCLAPETTVEEAKRVLLEQGIRALPVVDADRRILGVIGLRELSADEQGAVSANMTWAPQVTEFAALRDLLPVLVNDGHHAVMVVDESERLRGIVTQTDLLAVLGYRLVSGHVT</sequence>
<dbReference type="PANTHER" id="PTHR33741">
    <property type="entry name" value="TRANSMEMBRANE PROTEIN DDB_G0269096-RELATED"/>
    <property type="match status" value="1"/>
</dbReference>
<dbReference type="SMART" id="SM00116">
    <property type="entry name" value="CBS"/>
    <property type="match status" value="2"/>
</dbReference>
<evidence type="ECO:0000256" key="2">
    <source>
        <dbReference type="SAM" id="Phobius"/>
    </source>
</evidence>
<evidence type="ECO:0000313" key="4">
    <source>
        <dbReference type="EMBL" id="MCB5363918.1"/>
    </source>
</evidence>
<evidence type="ECO:0000259" key="3">
    <source>
        <dbReference type="PROSITE" id="PS51371"/>
    </source>
</evidence>
<dbReference type="Gene3D" id="3.90.1280.20">
    <property type="match status" value="1"/>
</dbReference>
<dbReference type="PROSITE" id="PS51371">
    <property type="entry name" value="CBS"/>
    <property type="match status" value="2"/>
</dbReference>
<dbReference type="Pfam" id="PF00571">
    <property type="entry name" value="CBS"/>
    <property type="match status" value="2"/>
</dbReference>
<dbReference type="PANTHER" id="PTHR33741:SF5">
    <property type="entry name" value="TRANSMEMBRANE PROTEIN DDB_G0269096-RELATED"/>
    <property type="match status" value="1"/>
</dbReference>
<evidence type="ECO:0000256" key="1">
    <source>
        <dbReference type="PROSITE-ProRule" id="PRU00703"/>
    </source>
</evidence>
<keyword evidence="2" id="KW-0812">Transmembrane</keyword>
<gene>
    <name evidence="4" type="ORF">H0484_09185</name>
</gene>
<accession>A0ABS8CD16</accession>
<dbReference type="EMBL" id="JACDXW010000004">
    <property type="protein sequence ID" value="MCB5363918.1"/>
    <property type="molecule type" value="Genomic_DNA"/>
</dbReference>
<keyword evidence="1" id="KW-0129">CBS domain</keyword>
<feature type="transmembrane region" description="Helical" evidence="2">
    <location>
        <begin position="148"/>
        <end position="170"/>
    </location>
</feature>
<feature type="transmembrane region" description="Helical" evidence="2">
    <location>
        <begin position="83"/>
        <end position="103"/>
    </location>
</feature>
<comment type="caution">
    <text evidence="4">The sequence shown here is derived from an EMBL/GenBank/DDBJ whole genome shotgun (WGS) entry which is preliminary data.</text>
</comment>
<dbReference type="InterPro" id="IPR058581">
    <property type="entry name" value="TM_HPP"/>
</dbReference>
<feature type="domain" description="CBS" evidence="3">
    <location>
        <begin position="302"/>
        <end position="358"/>
    </location>
</feature>
<dbReference type="Gene3D" id="3.10.580.10">
    <property type="entry name" value="CBS-domain"/>
    <property type="match status" value="1"/>
</dbReference>
<protein>
    <submittedName>
        <fullName evidence="4">HPP family protein</fullName>
    </submittedName>
</protein>
<feature type="domain" description="CBS" evidence="3">
    <location>
        <begin position="245"/>
        <end position="301"/>
    </location>
</feature>
<keyword evidence="5" id="KW-1185">Reference proteome</keyword>
<dbReference type="SUPFAM" id="SSF54631">
    <property type="entry name" value="CBS-domain pair"/>
    <property type="match status" value="1"/>
</dbReference>
<feature type="transmembrane region" description="Helical" evidence="2">
    <location>
        <begin position="110"/>
        <end position="128"/>
    </location>
</feature>
<proteinExistence type="predicted"/>
<dbReference type="InterPro" id="IPR007065">
    <property type="entry name" value="HPP"/>
</dbReference>
<name>A0ABS8CD16_9BURK</name>
<evidence type="ECO:0000313" key="5">
    <source>
        <dbReference type="Proteomes" id="UP000776983"/>
    </source>
</evidence>
<dbReference type="InterPro" id="IPR000644">
    <property type="entry name" value="CBS_dom"/>
</dbReference>
<organism evidence="4 5">
    <name type="scientific">Mesopusillimonas faecipullorum</name>
    <dbReference type="NCBI Taxonomy" id="2755040"/>
    <lineage>
        <taxon>Bacteria</taxon>
        <taxon>Pseudomonadati</taxon>
        <taxon>Pseudomonadota</taxon>
        <taxon>Betaproteobacteria</taxon>
        <taxon>Burkholderiales</taxon>
        <taxon>Alcaligenaceae</taxon>
        <taxon>Mesopusillimonas</taxon>
    </lineage>
</organism>
<dbReference type="Proteomes" id="UP000776983">
    <property type="component" value="Unassembled WGS sequence"/>
</dbReference>
<dbReference type="InterPro" id="IPR046342">
    <property type="entry name" value="CBS_dom_sf"/>
</dbReference>
<keyword evidence="2" id="KW-0472">Membrane</keyword>
<feature type="transmembrane region" description="Helical" evidence="2">
    <location>
        <begin position="30"/>
        <end position="52"/>
    </location>
</feature>
<dbReference type="Pfam" id="PF04982">
    <property type="entry name" value="TM_HPP"/>
    <property type="match status" value="1"/>
</dbReference>
<keyword evidence="2" id="KW-1133">Transmembrane helix</keyword>